<dbReference type="PROSITE" id="PS50014">
    <property type="entry name" value="BROMODOMAIN_2"/>
    <property type="match status" value="1"/>
</dbReference>
<evidence type="ECO:0000256" key="2">
    <source>
        <dbReference type="PROSITE-ProRule" id="PRU00035"/>
    </source>
</evidence>
<dbReference type="Gramene" id="KQK00687">
    <property type="protein sequence ID" value="KQK00687"/>
    <property type="gene ID" value="BRADI_3g51151v3"/>
</dbReference>
<dbReference type="Gene3D" id="1.20.920.10">
    <property type="entry name" value="Bromodomain-like"/>
    <property type="match status" value="1"/>
</dbReference>
<dbReference type="InterPro" id="IPR001487">
    <property type="entry name" value="Bromodomain"/>
</dbReference>
<dbReference type="InterPro" id="IPR018359">
    <property type="entry name" value="Bromodomain_CS"/>
</dbReference>
<feature type="compositionally biased region" description="Basic and acidic residues" evidence="3">
    <location>
        <begin position="119"/>
        <end position="128"/>
    </location>
</feature>
<dbReference type="SMART" id="SM00297">
    <property type="entry name" value="BROMO"/>
    <property type="match status" value="1"/>
</dbReference>
<feature type="region of interest" description="Disordered" evidence="3">
    <location>
        <begin position="1"/>
        <end position="155"/>
    </location>
</feature>
<protein>
    <recommendedName>
        <fullName evidence="4">Bromo domain-containing protein</fullName>
    </recommendedName>
</protein>
<keyword evidence="7" id="KW-1185">Reference proteome</keyword>
<dbReference type="KEGG" id="bdi:100832040"/>
<feature type="compositionally biased region" description="Low complexity" evidence="3">
    <location>
        <begin position="30"/>
        <end position="39"/>
    </location>
</feature>
<dbReference type="EMBL" id="CM000882">
    <property type="protein sequence ID" value="KQK00687.1"/>
    <property type="molecule type" value="Genomic_DNA"/>
</dbReference>
<evidence type="ECO:0000313" key="6">
    <source>
        <dbReference type="EnsemblPlants" id="KQK00687"/>
    </source>
</evidence>
<dbReference type="PROSITE" id="PS00633">
    <property type="entry name" value="BROMODOMAIN_1"/>
    <property type="match status" value="1"/>
</dbReference>
<keyword evidence="1 2" id="KW-0103">Bromodomain</keyword>
<gene>
    <name evidence="6" type="primary">LOC100832040</name>
    <name evidence="5" type="ORF">BRADI_3g51151v3</name>
</gene>
<reference evidence="5 6" key="1">
    <citation type="journal article" date="2010" name="Nature">
        <title>Genome sequencing and analysis of the model grass Brachypodium distachyon.</title>
        <authorList>
            <consortium name="International Brachypodium Initiative"/>
        </authorList>
    </citation>
    <scope>NUCLEOTIDE SEQUENCE [LARGE SCALE GENOMIC DNA]</scope>
    <source>
        <strain evidence="5 6">Bd21</strain>
    </source>
</reference>
<evidence type="ECO:0000313" key="5">
    <source>
        <dbReference type="EMBL" id="KQK00687.1"/>
    </source>
</evidence>
<evidence type="ECO:0000313" key="7">
    <source>
        <dbReference type="Proteomes" id="UP000008810"/>
    </source>
</evidence>
<dbReference type="ExpressionAtlas" id="A0A0Q3FND5">
    <property type="expression patterns" value="baseline"/>
</dbReference>
<dbReference type="AlphaFoldDB" id="A0A0Q3FND5"/>
<dbReference type="EnsemblPlants" id="KQK00687">
    <property type="protein sequence ID" value="KQK00687"/>
    <property type="gene ID" value="BRADI_3g51151v3"/>
</dbReference>
<dbReference type="InterPro" id="IPR051831">
    <property type="entry name" value="Bromodomain_contain_prot"/>
</dbReference>
<reference evidence="6" key="3">
    <citation type="submission" date="2018-08" db="UniProtKB">
        <authorList>
            <consortium name="EnsemblPlants"/>
        </authorList>
    </citation>
    <scope>IDENTIFICATION</scope>
    <source>
        <strain evidence="6">cv. Bd21</strain>
    </source>
</reference>
<feature type="region of interest" description="Disordered" evidence="3">
    <location>
        <begin position="259"/>
        <end position="278"/>
    </location>
</feature>
<dbReference type="PRINTS" id="PR00503">
    <property type="entry name" value="BROMODOMAIN"/>
</dbReference>
<evidence type="ECO:0000259" key="4">
    <source>
        <dbReference type="PROSITE" id="PS50014"/>
    </source>
</evidence>
<feature type="compositionally biased region" description="Basic and acidic residues" evidence="3">
    <location>
        <begin position="259"/>
        <end position="270"/>
    </location>
</feature>
<feature type="compositionally biased region" description="Polar residues" evidence="3">
    <location>
        <begin position="40"/>
        <end position="49"/>
    </location>
</feature>
<dbReference type="InterPro" id="IPR036427">
    <property type="entry name" value="Bromodomain-like_sf"/>
</dbReference>
<dbReference type="PANTHER" id="PTHR22881">
    <property type="entry name" value="BROMODOMAIN CONTAINING PROTEIN"/>
    <property type="match status" value="1"/>
</dbReference>
<feature type="region of interest" description="Disordered" evidence="3">
    <location>
        <begin position="454"/>
        <end position="492"/>
    </location>
</feature>
<dbReference type="PANTHER" id="PTHR22881:SF15">
    <property type="entry name" value="OS03G0130800 PROTEIN"/>
    <property type="match status" value="1"/>
</dbReference>
<name>A0A0Q3FND5_BRADI</name>
<dbReference type="SUPFAM" id="SSF47370">
    <property type="entry name" value="Bromodomain"/>
    <property type="match status" value="1"/>
</dbReference>
<feature type="compositionally biased region" description="Low complexity" evidence="3">
    <location>
        <begin position="57"/>
        <end position="66"/>
    </location>
</feature>
<dbReference type="RefSeq" id="XP_010235802.1">
    <property type="nucleotide sequence ID" value="XM_010237500.3"/>
</dbReference>
<sequence length="492" mass="54561">MGSSAKRQLPPRGKKRGRPSLVDIQKRSLRLQAAASSASRNPSRGSTANPYLRFPKKSGTSSSSLRRSFRRSRTPASASPSEDEEGRGSGRRRPGREKEVNLILEADEEDVASHRKRRAVADADHDKAGSSSINNSAKATDSSQEQVSDTGPMTPLPDQKLLVFILDGLQKKDTHGVFSEPVDSEELPDYHDIVDHPMDFQTVREKLSSGKYSSLEQFQEDVFLISSNAMCYNELDTVYFRQAKAIHDLAKRNFESLRKERDGHEAEQKPVVRRGRPPNKFKKAVKALGDANEQNVQTVSWLGKQKLDMNEDYSESSLLKGFTKYGKTSLVIDESRRSTYKPFGWSTNAHEHPVHAIFGDSRKFLVPVGINMEHACARSIARFAADFGSIGWAVAAKRLEWMLPLGTKFGPAWVREDESLPKTPLCSASPDPLPELNSLSSIISKSDNDKLVQTTDVSANENEIQSYSSRTPQSVLSPSADISTEARNSSSH</sequence>
<proteinExistence type="predicted"/>
<accession>A0A0Q3FND5</accession>
<organism evidence="5">
    <name type="scientific">Brachypodium distachyon</name>
    <name type="common">Purple false brome</name>
    <name type="synonym">Trachynia distachya</name>
    <dbReference type="NCBI Taxonomy" id="15368"/>
    <lineage>
        <taxon>Eukaryota</taxon>
        <taxon>Viridiplantae</taxon>
        <taxon>Streptophyta</taxon>
        <taxon>Embryophyta</taxon>
        <taxon>Tracheophyta</taxon>
        <taxon>Spermatophyta</taxon>
        <taxon>Magnoliopsida</taxon>
        <taxon>Liliopsida</taxon>
        <taxon>Poales</taxon>
        <taxon>Poaceae</taxon>
        <taxon>BOP clade</taxon>
        <taxon>Pooideae</taxon>
        <taxon>Stipodae</taxon>
        <taxon>Brachypodieae</taxon>
        <taxon>Brachypodium</taxon>
    </lineage>
</organism>
<dbReference type="GeneID" id="100832040"/>
<dbReference type="Proteomes" id="UP000008810">
    <property type="component" value="Chromosome 3"/>
</dbReference>
<reference evidence="5" key="2">
    <citation type="submission" date="2017-06" db="EMBL/GenBank/DDBJ databases">
        <title>WGS assembly of Brachypodium distachyon.</title>
        <authorList>
            <consortium name="The International Brachypodium Initiative"/>
            <person name="Lucas S."/>
            <person name="Harmon-Smith M."/>
            <person name="Lail K."/>
            <person name="Tice H."/>
            <person name="Grimwood J."/>
            <person name="Bruce D."/>
            <person name="Barry K."/>
            <person name="Shu S."/>
            <person name="Lindquist E."/>
            <person name="Wang M."/>
            <person name="Pitluck S."/>
            <person name="Vogel J.P."/>
            <person name="Garvin D.F."/>
            <person name="Mockler T.C."/>
            <person name="Schmutz J."/>
            <person name="Rokhsar D."/>
            <person name="Bevan M.W."/>
        </authorList>
    </citation>
    <scope>NUCLEOTIDE SEQUENCE</scope>
    <source>
        <strain evidence="5">Bd21</strain>
    </source>
</reference>
<evidence type="ECO:0000256" key="1">
    <source>
        <dbReference type="ARBA" id="ARBA00023117"/>
    </source>
</evidence>
<dbReference type="OrthoDB" id="21449at2759"/>
<evidence type="ECO:0000256" key="3">
    <source>
        <dbReference type="SAM" id="MobiDB-lite"/>
    </source>
</evidence>
<feature type="domain" description="Bromo" evidence="4">
    <location>
        <begin position="170"/>
        <end position="240"/>
    </location>
</feature>
<dbReference type="Pfam" id="PF00439">
    <property type="entry name" value="Bromodomain"/>
    <property type="match status" value="1"/>
</dbReference>
<feature type="compositionally biased region" description="Polar residues" evidence="3">
    <location>
        <begin position="129"/>
        <end position="151"/>
    </location>
</feature>